<evidence type="ECO:0000313" key="14">
    <source>
        <dbReference type="Proteomes" id="UP000558488"/>
    </source>
</evidence>
<evidence type="ECO:0000256" key="5">
    <source>
        <dbReference type="ARBA" id="ARBA00023034"/>
    </source>
</evidence>
<dbReference type="PANTHER" id="PTHR11861">
    <property type="entry name" value="MELANOCYTE PROTEIN PMEL 17-RELATED"/>
    <property type="match status" value="1"/>
</dbReference>
<feature type="domain" description="PKD" evidence="12">
    <location>
        <begin position="177"/>
        <end position="210"/>
    </location>
</feature>
<keyword evidence="7" id="KW-0325">Glycoprotein</keyword>
<comment type="caution">
    <text evidence="13">The sequence shown here is derived from an EMBL/GenBank/DDBJ whole genome shotgun (WGS) entry which is preliminary data.</text>
</comment>
<dbReference type="GO" id="GO:0000139">
    <property type="term" value="C:Golgi membrane"/>
    <property type="evidence" value="ECO:0007669"/>
    <property type="project" value="UniProtKB-SubCell"/>
</dbReference>
<keyword evidence="2 10" id="KW-0812">Transmembrane</keyword>
<dbReference type="InterPro" id="IPR045219">
    <property type="entry name" value="PKAT"/>
</dbReference>
<evidence type="ECO:0000256" key="6">
    <source>
        <dbReference type="ARBA" id="ARBA00023136"/>
    </source>
</evidence>
<evidence type="ECO:0000259" key="12">
    <source>
        <dbReference type="PROSITE" id="PS50093"/>
    </source>
</evidence>
<evidence type="ECO:0000256" key="10">
    <source>
        <dbReference type="SAM" id="Phobius"/>
    </source>
</evidence>
<comment type="subcellular location">
    <subcellularLocation>
        <location evidence="1">Golgi apparatus membrane</location>
        <topology evidence="1">Single-pass type I membrane protein</topology>
    </subcellularLocation>
</comment>
<evidence type="ECO:0000256" key="2">
    <source>
        <dbReference type="ARBA" id="ARBA00022692"/>
    </source>
</evidence>
<evidence type="ECO:0000313" key="13">
    <source>
        <dbReference type="EMBL" id="KAF6347535.1"/>
    </source>
</evidence>
<evidence type="ECO:0000256" key="8">
    <source>
        <dbReference type="ARBA" id="ARBA00067649"/>
    </source>
</evidence>
<evidence type="ECO:0000256" key="3">
    <source>
        <dbReference type="ARBA" id="ARBA00022729"/>
    </source>
</evidence>
<evidence type="ECO:0000256" key="4">
    <source>
        <dbReference type="ARBA" id="ARBA00022989"/>
    </source>
</evidence>
<dbReference type="InterPro" id="IPR035986">
    <property type="entry name" value="PKD_dom_sf"/>
</dbReference>
<feature type="signal peptide" evidence="11">
    <location>
        <begin position="1"/>
        <end position="27"/>
    </location>
</feature>
<dbReference type="SUPFAM" id="SSF49299">
    <property type="entry name" value="PKD domain"/>
    <property type="match status" value="1"/>
</dbReference>
<dbReference type="Proteomes" id="UP000558488">
    <property type="component" value="Unassembled WGS sequence"/>
</dbReference>
<feature type="chain" id="PRO_5029843567" description="Transmembrane protein 130" evidence="11">
    <location>
        <begin position="28"/>
        <end position="459"/>
    </location>
</feature>
<keyword evidence="4 10" id="KW-1133">Transmembrane helix</keyword>
<reference evidence="13 14" key="1">
    <citation type="journal article" date="2020" name="Nature">
        <title>Six reference-quality genomes reveal evolution of bat adaptations.</title>
        <authorList>
            <person name="Jebb D."/>
            <person name="Huang Z."/>
            <person name="Pippel M."/>
            <person name="Hughes G.M."/>
            <person name="Lavrichenko K."/>
            <person name="Devanna P."/>
            <person name="Winkler S."/>
            <person name="Jermiin L.S."/>
            <person name="Skirmuntt E.C."/>
            <person name="Katzourakis A."/>
            <person name="Burkitt-Gray L."/>
            <person name="Ray D.A."/>
            <person name="Sullivan K.A.M."/>
            <person name="Roscito J.G."/>
            <person name="Kirilenko B.M."/>
            <person name="Davalos L.M."/>
            <person name="Corthals A.P."/>
            <person name="Power M.L."/>
            <person name="Jones G."/>
            <person name="Ransome R.D."/>
            <person name="Dechmann D.K.N."/>
            <person name="Locatelli A.G."/>
            <person name="Puechmaille S.J."/>
            <person name="Fedrigo O."/>
            <person name="Jarvis E.D."/>
            <person name="Hiller M."/>
            <person name="Vernes S.C."/>
            <person name="Myers E.W."/>
            <person name="Teeling E.C."/>
        </authorList>
    </citation>
    <scope>NUCLEOTIDE SEQUENCE [LARGE SCALE GENOMIC DNA]</scope>
    <source>
        <strain evidence="13">MPipKuh1</strain>
        <tissue evidence="13">Flight muscle</tissue>
    </source>
</reference>
<feature type="compositionally biased region" description="Basic and acidic residues" evidence="9">
    <location>
        <begin position="387"/>
        <end position="402"/>
    </location>
</feature>
<name>A0A7J7XCZ0_PIPKU</name>
<protein>
    <recommendedName>
        <fullName evidence="8">Transmembrane protein 130</fullName>
    </recommendedName>
</protein>
<dbReference type="PROSITE" id="PS50093">
    <property type="entry name" value="PKD"/>
    <property type="match status" value="1"/>
</dbReference>
<evidence type="ECO:0000256" key="1">
    <source>
        <dbReference type="ARBA" id="ARBA00004614"/>
    </source>
</evidence>
<dbReference type="InterPro" id="IPR000601">
    <property type="entry name" value="PKD_dom"/>
</dbReference>
<dbReference type="GO" id="GO:0005886">
    <property type="term" value="C:plasma membrane"/>
    <property type="evidence" value="ECO:0007669"/>
    <property type="project" value="TreeGrafter"/>
</dbReference>
<organism evidence="13 14">
    <name type="scientific">Pipistrellus kuhlii</name>
    <name type="common">Kuhl's pipistrelle</name>
    <dbReference type="NCBI Taxonomy" id="59472"/>
    <lineage>
        <taxon>Eukaryota</taxon>
        <taxon>Metazoa</taxon>
        <taxon>Chordata</taxon>
        <taxon>Craniata</taxon>
        <taxon>Vertebrata</taxon>
        <taxon>Euteleostomi</taxon>
        <taxon>Mammalia</taxon>
        <taxon>Eutheria</taxon>
        <taxon>Laurasiatheria</taxon>
        <taxon>Chiroptera</taxon>
        <taxon>Yangochiroptera</taxon>
        <taxon>Vespertilionidae</taxon>
        <taxon>Pipistrellus</taxon>
    </lineage>
</organism>
<feature type="region of interest" description="Disordered" evidence="9">
    <location>
        <begin position="379"/>
        <end position="414"/>
    </location>
</feature>
<proteinExistence type="predicted"/>
<evidence type="ECO:0000256" key="11">
    <source>
        <dbReference type="SAM" id="SignalP"/>
    </source>
</evidence>
<dbReference type="CDD" id="cd00146">
    <property type="entry name" value="PKD"/>
    <property type="match status" value="1"/>
</dbReference>
<keyword evidence="6 10" id="KW-0472">Membrane</keyword>
<evidence type="ECO:0000256" key="7">
    <source>
        <dbReference type="ARBA" id="ARBA00023180"/>
    </source>
</evidence>
<dbReference type="AlphaFoldDB" id="A0A7J7XCZ0"/>
<dbReference type="OrthoDB" id="8510435at2759"/>
<keyword evidence="3 11" id="KW-0732">Signal</keyword>
<dbReference type="PANTHER" id="PTHR11861:SF10">
    <property type="entry name" value="TRANSMEMBRANE PROTEIN 130"/>
    <property type="match status" value="1"/>
</dbReference>
<accession>A0A7J7XCZ0</accession>
<gene>
    <name evidence="13" type="ORF">mPipKuh1_017546</name>
</gene>
<keyword evidence="5" id="KW-0333">Golgi apparatus</keyword>
<sequence length="459" mass="51136">MAPALRLRASRVLWIACALHLAPAAVAAGLYELRLVSDGPVTTGAEVKVTASLEAKDNGSLVLPAGSRAFRFHWVHSPLLLTGKTDEAFRSSIRAVGSVPGDFPVSVWVTAADCHACKPVARSLVVLSFTESIVGKLVIAQNESLPWPSSYRFKMVFKASFLLHDPSDFFRNASFLYNWDFGDRTQMVTEDPTVYYKRSIMGTFTVKLKVVATWEQAAPAAGKGLVQKTGHFSDSMKLQEHLRDIQVVGPSQIEAFQEVTMTLKFMGSPPLNVCWRVQLECFPLMEEDCRRESVTGTVYNMTVILMDPGDYCINIRGQNPVSITYVYHRVQVWSPFFQPASFAFPYLYAILTSMMMGFIIFMILKNTGQQKDVVEVSDFDFPPMSDKNPEAPVSDKDPEPKNPDPPVSDKNPEPLTEAKCCPVCCVPFLQETPSEYLEVARENHELLPPLNKSVKTFTV</sequence>
<dbReference type="FunFam" id="2.60.40.10:FF:000668">
    <property type="entry name" value="transmembrane protein 130 isoform X2"/>
    <property type="match status" value="1"/>
</dbReference>
<keyword evidence="14" id="KW-1185">Reference proteome</keyword>
<dbReference type="EMBL" id="JACAGB010000008">
    <property type="protein sequence ID" value="KAF6347535.1"/>
    <property type="molecule type" value="Genomic_DNA"/>
</dbReference>
<feature type="transmembrane region" description="Helical" evidence="10">
    <location>
        <begin position="346"/>
        <end position="364"/>
    </location>
</feature>
<evidence type="ECO:0000256" key="9">
    <source>
        <dbReference type="SAM" id="MobiDB-lite"/>
    </source>
</evidence>